<keyword evidence="3" id="KW-1185">Reference proteome</keyword>
<dbReference type="Proteomes" id="UP000271678">
    <property type="component" value="Unassembled WGS sequence"/>
</dbReference>
<proteinExistence type="inferred from homology"/>
<protein>
    <submittedName>
        <fullName evidence="2">Type II toxin-antitoxin system prevent-host-death family antitoxin</fullName>
    </submittedName>
</protein>
<name>A0A3M9M922_9MICO</name>
<comment type="caution">
    <text evidence="2">The sequence shown here is derived from an EMBL/GenBank/DDBJ whole genome shotgun (WGS) entry which is preliminary data.</text>
</comment>
<organism evidence="2 3">
    <name type="scientific">Flexivirga caeni</name>
    <dbReference type="NCBI Taxonomy" id="2294115"/>
    <lineage>
        <taxon>Bacteria</taxon>
        <taxon>Bacillati</taxon>
        <taxon>Actinomycetota</taxon>
        <taxon>Actinomycetes</taxon>
        <taxon>Micrococcales</taxon>
        <taxon>Dermacoccaceae</taxon>
        <taxon>Flexivirga</taxon>
    </lineage>
</organism>
<dbReference type="OrthoDB" id="4419580at2"/>
<reference evidence="2 3" key="1">
    <citation type="submission" date="2018-11" db="EMBL/GenBank/DDBJ databases">
        <title>Draft genome of Simplicispira Flexivirga sp. BO-16.</title>
        <authorList>
            <person name="Im W.T."/>
        </authorList>
    </citation>
    <scope>NUCLEOTIDE SEQUENCE [LARGE SCALE GENOMIC DNA]</scope>
    <source>
        <strain evidence="2 3">BO-16</strain>
    </source>
</reference>
<accession>A0A3M9M922</accession>
<comment type="similarity">
    <text evidence="1">Belongs to the phD/YefM antitoxin family.</text>
</comment>
<dbReference type="InterPro" id="IPR036165">
    <property type="entry name" value="YefM-like_sf"/>
</dbReference>
<evidence type="ECO:0000256" key="1">
    <source>
        <dbReference type="ARBA" id="ARBA00009981"/>
    </source>
</evidence>
<dbReference type="AlphaFoldDB" id="A0A3M9M922"/>
<dbReference type="EMBL" id="RJJQ01000010">
    <property type="protein sequence ID" value="RNI21687.1"/>
    <property type="molecule type" value="Genomic_DNA"/>
</dbReference>
<dbReference type="NCBIfam" id="TIGR01552">
    <property type="entry name" value="phd_fam"/>
    <property type="match status" value="1"/>
</dbReference>
<dbReference type="SUPFAM" id="SSF143120">
    <property type="entry name" value="YefM-like"/>
    <property type="match status" value="1"/>
</dbReference>
<sequence>MATTIPARELRNNYAQIIKRVRAGERITVATDGVPAIDLVPHVPRVTPPRFRPADQLPVWSPLGDQASMAWLADVRELDQQFDQTVTDPWERG</sequence>
<gene>
    <name evidence="2" type="ORF">EFY87_11100</name>
</gene>
<dbReference type="RefSeq" id="WP_123271534.1">
    <property type="nucleotide sequence ID" value="NZ_RJJQ01000010.1"/>
</dbReference>
<evidence type="ECO:0000313" key="2">
    <source>
        <dbReference type="EMBL" id="RNI21687.1"/>
    </source>
</evidence>
<evidence type="ECO:0000313" key="3">
    <source>
        <dbReference type="Proteomes" id="UP000271678"/>
    </source>
</evidence>